<reference evidence="2" key="1">
    <citation type="submission" date="2021-11" db="EMBL/GenBank/DDBJ databases">
        <title>The complete genome of Massilia sp sp. G4R7.</title>
        <authorList>
            <person name="Liu L."/>
            <person name="Yue J."/>
            <person name="Yuan J."/>
            <person name="Yang F."/>
            <person name="Li L."/>
        </authorList>
    </citation>
    <scope>NUCLEOTIDE SEQUENCE</scope>
    <source>
        <strain evidence="2">G4R7</strain>
    </source>
</reference>
<dbReference type="RefSeq" id="WP_231059191.1">
    <property type="nucleotide sequence ID" value="NZ_JAJNOC010000005.1"/>
</dbReference>
<sequence length="58" mass="6701">MRNNYANTAQLKELMTAPPMTAARHAEVMRQRNARRRMLEEAREAKKAGDPVFDGDKR</sequence>
<keyword evidence="3" id="KW-1185">Reference proteome</keyword>
<proteinExistence type="predicted"/>
<accession>A0ABS8Q817</accession>
<evidence type="ECO:0000313" key="2">
    <source>
        <dbReference type="EMBL" id="MCD2517901.1"/>
    </source>
</evidence>
<dbReference type="EMBL" id="JAJNOC010000005">
    <property type="protein sequence ID" value="MCD2517901.1"/>
    <property type="molecule type" value="Genomic_DNA"/>
</dbReference>
<name>A0ABS8Q817_9BURK</name>
<comment type="caution">
    <text evidence="2">The sequence shown here is derived from an EMBL/GenBank/DDBJ whole genome shotgun (WGS) entry which is preliminary data.</text>
</comment>
<organism evidence="2 3">
    <name type="scientific">Massilia phyllostachyos</name>
    <dbReference type="NCBI Taxonomy" id="2898585"/>
    <lineage>
        <taxon>Bacteria</taxon>
        <taxon>Pseudomonadati</taxon>
        <taxon>Pseudomonadota</taxon>
        <taxon>Betaproteobacteria</taxon>
        <taxon>Burkholderiales</taxon>
        <taxon>Oxalobacteraceae</taxon>
        <taxon>Telluria group</taxon>
        <taxon>Massilia</taxon>
    </lineage>
</organism>
<feature type="region of interest" description="Disordered" evidence="1">
    <location>
        <begin position="39"/>
        <end position="58"/>
    </location>
</feature>
<protein>
    <submittedName>
        <fullName evidence="2">Uncharacterized protein</fullName>
    </submittedName>
</protein>
<evidence type="ECO:0000313" key="3">
    <source>
        <dbReference type="Proteomes" id="UP001179361"/>
    </source>
</evidence>
<evidence type="ECO:0000256" key="1">
    <source>
        <dbReference type="SAM" id="MobiDB-lite"/>
    </source>
</evidence>
<dbReference type="Proteomes" id="UP001179361">
    <property type="component" value="Unassembled WGS sequence"/>
</dbReference>
<gene>
    <name evidence="2" type="ORF">LQ564_16430</name>
</gene>